<dbReference type="PRINTS" id="PR01932">
    <property type="entry name" value="INTRLEUKIN17"/>
</dbReference>
<dbReference type="Gene3D" id="2.10.90.10">
    <property type="entry name" value="Cystine-knot cytokines"/>
    <property type="match status" value="1"/>
</dbReference>
<dbReference type="SUPFAM" id="SSF57501">
    <property type="entry name" value="Cystine-knot cytokines"/>
    <property type="match status" value="1"/>
</dbReference>
<evidence type="ECO:0000256" key="5">
    <source>
        <dbReference type="ARBA" id="ARBA00022729"/>
    </source>
</evidence>
<dbReference type="GO" id="GO:0005615">
    <property type="term" value="C:extracellular space"/>
    <property type="evidence" value="ECO:0007669"/>
    <property type="project" value="UniProtKB-KW"/>
</dbReference>
<organism evidence="7">
    <name type="scientific">Lateolabrax maculatus</name>
    <name type="common">Spotted sea bass</name>
    <dbReference type="NCBI Taxonomy" id="315492"/>
    <lineage>
        <taxon>Eukaryota</taxon>
        <taxon>Metazoa</taxon>
        <taxon>Chordata</taxon>
        <taxon>Craniata</taxon>
        <taxon>Vertebrata</taxon>
        <taxon>Euteleostomi</taxon>
        <taxon>Actinopterygii</taxon>
        <taxon>Neopterygii</taxon>
        <taxon>Teleostei</taxon>
        <taxon>Neoteleostei</taxon>
        <taxon>Acanthomorphata</taxon>
        <taxon>Eupercaria</taxon>
        <taxon>Acropomatiformes</taxon>
        <taxon>Lateolabracidae</taxon>
        <taxon>Lateolabrax</taxon>
    </lineage>
</organism>
<dbReference type="GO" id="GO:0006954">
    <property type="term" value="P:inflammatory response"/>
    <property type="evidence" value="ECO:0007669"/>
    <property type="project" value="InterPro"/>
</dbReference>
<evidence type="ECO:0000256" key="1">
    <source>
        <dbReference type="ARBA" id="ARBA00004613"/>
    </source>
</evidence>
<accession>A0A894JZZ5</accession>
<evidence type="ECO:0000256" key="2">
    <source>
        <dbReference type="ARBA" id="ARBA00007236"/>
    </source>
</evidence>
<dbReference type="GO" id="GO:0005125">
    <property type="term" value="F:cytokine activity"/>
    <property type="evidence" value="ECO:0007669"/>
    <property type="project" value="UniProtKB-KW"/>
</dbReference>
<dbReference type="Pfam" id="PF06083">
    <property type="entry name" value="IL17"/>
    <property type="match status" value="1"/>
</dbReference>
<feature type="region of interest" description="Disordered" evidence="6">
    <location>
        <begin position="26"/>
        <end position="59"/>
    </location>
</feature>
<proteinExistence type="evidence at transcript level"/>
<comment type="similarity">
    <text evidence="2">Belongs to the IL-17 family.</text>
</comment>
<name>A0A894JZZ5_LATMC</name>
<comment type="subcellular location">
    <subcellularLocation>
        <location evidence="1">Secreted</location>
    </subcellularLocation>
</comment>
<dbReference type="InterPro" id="IPR029034">
    <property type="entry name" value="Cystine-knot_cytokine"/>
</dbReference>
<reference evidence="7" key="1">
    <citation type="submission" date="2020-02" db="EMBL/GenBank/DDBJ databases">
        <authorList>
            <person name="Xuebin M."/>
        </authorList>
    </citation>
    <scope>NUCLEOTIDE SEQUENCE</scope>
</reference>
<dbReference type="AlphaFoldDB" id="A0A894JZZ5"/>
<evidence type="ECO:0000256" key="4">
    <source>
        <dbReference type="ARBA" id="ARBA00022525"/>
    </source>
</evidence>
<dbReference type="InterPro" id="IPR020440">
    <property type="entry name" value="IL-17_chr"/>
</dbReference>
<dbReference type="InterPro" id="IPR010345">
    <property type="entry name" value="IL-17_fam"/>
</dbReference>
<evidence type="ECO:0000256" key="6">
    <source>
        <dbReference type="SAM" id="MobiDB-lite"/>
    </source>
</evidence>
<keyword evidence="4" id="KW-0964">Secreted</keyword>
<dbReference type="EMBL" id="MT129784">
    <property type="protein sequence ID" value="QRW33321.1"/>
    <property type="molecule type" value="mRNA"/>
</dbReference>
<keyword evidence="5" id="KW-0732">Signal</keyword>
<evidence type="ECO:0000256" key="3">
    <source>
        <dbReference type="ARBA" id="ARBA00022514"/>
    </source>
</evidence>
<protein>
    <submittedName>
        <fullName evidence="7">Interleckin-17A/F1</fullName>
    </submittedName>
</protein>
<gene>
    <name evidence="7" type="primary">IL-17A/F1</name>
</gene>
<keyword evidence="3" id="KW-0202">Cytokine</keyword>
<evidence type="ECO:0000313" key="7">
    <source>
        <dbReference type="EMBL" id="QRW33321.1"/>
    </source>
</evidence>
<sequence length="137" mass="15482">MVTSSEEVYATVTLTAIRINVRAEPDVQQNTSTEEEEEDLQLHKHQQRKQLSISHDDSLFPPTLSEARCLLHGCLDSEGQEDLSLESRPIMHQVLLLRRVRSAGAESGPGHSYHYRLESRLIAVGCTCVRPIIQHQQ</sequence>